<accession>A0A1G7RHL0</accession>
<dbReference type="Pfam" id="PF05974">
    <property type="entry name" value="DUF892"/>
    <property type="match status" value="1"/>
</dbReference>
<gene>
    <name evidence="1" type="ORF">SAMN04488121_103470</name>
</gene>
<dbReference type="PANTHER" id="PTHR30565">
    <property type="entry name" value="PROTEIN YCIF"/>
    <property type="match status" value="1"/>
</dbReference>
<dbReference type="PANTHER" id="PTHR30565:SF9">
    <property type="entry name" value="PROTEIN YCIF"/>
    <property type="match status" value="1"/>
</dbReference>
<dbReference type="InterPro" id="IPR047114">
    <property type="entry name" value="YciF"/>
</dbReference>
<dbReference type="InterPro" id="IPR009078">
    <property type="entry name" value="Ferritin-like_SF"/>
</dbReference>
<dbReference type="InterPro" id="IPR012347">
    <property type="entry name" value="Ferritin-like"/>
</dbReference>
<dbReference type="AlphaFoldDB" id="A0A1G7RHL0"/>
<name>A0A1G7RHL0_CHIFI</name>
<dbReference type="CDD" id="cd07909">
    <property type="entry name" value="YciF"/>
    <property type="match status" value="1"/>
</dbReference>
<evidence type="ECO:0000313" key="1">
    <source>
        <dbReference type="EMBL" id="SDG10267.1"/>
    </source>
</evidence>
<dbReference type="SUPFAM" id="SSF47240">
    <property type="entry name" value="Ferritin-like"/>
    <property type="match status" value="1"/>
</dbReference>
<dbReference type="Gene3D" id="1.20.1260.10">
    <property type="match status" value="1"/>
</dbReference>
<organism evidence="1 2">
    <name type="scientific">Chitinophaga filiformis</name>
    <name type="common">Myxococcus filiformis</name>
    <name type="synonym">Flexibacter filiformis</name>
    <dbReference type="NCBI Taxonomy" id="104663"/>
    <lineage>
        <taxon>Bacteria</taxon>
        <taxon>Pseudomonadati</taxon>
        <taxon>Bacteroidota</taxon>
        <taxon>Chitinophagia</taxon>
        <taxon>Chitinophagales</taxon>
        <taxon>Chitinophagaceae</taxon>
        <taxon>Chitinophaga</taxon>
    </lineage>
</organism>
<sequence>MAKNSSINQKATRSAETASTATMDSRLQEFFCEEIKDIYWAENHIAKALPKMKKSATTPELQTAFEDHLQATMGHINRLEQVFDLLGKPARGKKCDAIEGIVLEGESIIADTEAGTATRDVGLILAAQKVEHYEIATYGGLAQLATTLGLTEVASLLEATLAEEKETDVLLTQIAENNINYEAAAE</sequence>
<dbReference type="STRING" id="104663.SAMN04488121_103470"/>
<evidence type="ECO:0000313" key="2">
    <source>
        <dbReference type="Proteomes" id="UP000199045"/>
    </source>
</evidence>
<reference evidence="1 2" key="1">
    <citation type="submission" date="2016-10" db="EMBL/GenBank/DDBJ databases">
        <authorList>
            <person name="de Groot N.N."/>
        </authorList>
    </citation>
    <scope>NUCLEOTIDE SEQUENCE [LARGE SCALE GENOMIC DNA]</scope>
    <source>
        <strain evidence="1 2">DSM 527</strain>
    </source>
</reference>
<dbReference type="OrthoDB" id="9795056at2"/>
<dbReference type="EMBL" id="FNBN01000003">
    <property type="protein sequence ID" value="SDG10267.1"/>
    <property type="molecule type" value="Genomic_DNA"/>
</dbReference>
<proteinExistence type="predicted"/>
<protein>
    <submittedName>
        <fullName evidence="1">Ferritin-like metal-binding protein YciE</fullName>
    </submittedName>
</protein>
<dbReference type="InterPro" id="IPR010287">
    <property type="entry name" value="DUF892_YciF-like"/>
</dbReference>
<dbReference type="RefSeq" id="WP_089834171.1">
    <property type="nucleotide sequence ID" value="NZ_FNBN01000003.1"/>
</dbReference>
<dbReference type="Proteomes" id="UP000199045">
    <property type="component" value="Unassembled WGS sequence"/>
</dbReference>